<evidence type="ECO:0000313" key="3">
    <source>
        <dbReference type="Proteomes" id="UP000575898"/>
    </source>
</evidence>
<comment type="caution">
    <text evidence="2">The sequence shown here is derived from an EMBL/GenBank/DDBJ whole genome shotgun (WGS) entry which is preliminary data.</text>
</comment>
<dbReference type="SUPFAM" id="SSF160719">
    <property type="entry name" value="gpW/gp25-like"/>
    <property type="match status" value="1"/>
</dbReference>
<sequence length="170" mass="19143">MAELTAQERLQPSLLDRLTDDEVGNRQEPREKRVLSMRALRAAVLRDLNWLLNTVCLDTVQSLTEYPHVASSVLNFGMQDLSGRTHSGLDLGALERSLRQSIWDYEPRIVRNTVRVRALAEEQSQGGNMLVFEIEGELWGQPLPERLYLKTAVNLETGEKQVLDGMGALG</sequence>
<dbReference type="EMBL" id="JACHHY010000026">
    <property type="protein sequence ID" value="MBB5020142.1"/>
    <property type="molecule type" value="Genomic_DNA"/>
</dbReference>
<evidence type="ECO:0000259" key="1">
    <source>
        <dbReference type="Pfam" id="PF04965"/>
    </source>
</evidence>
<organism evidence="2 3">
    <name type="scientific">Chitinivorax tropicus</name>
    <dbReference type="NCBI Taxonomy" id="714531"/>
    <lineage>
        <taxon>Bacteria</taxon>
        <taxon>Pseudomonadati</taxon>
        <taxon>Pseudomonadota</taxon>
        <taxon>Betaproteobacteria</taxon>
        <taxon>Chitinivorax</taxon>
    </lineage>
</organism>
<dbReference type="AlphaFoldDB" id="A0A840MTM5"/>
<dbReference type="RefSeq" id="WP_184041552.1">
    <property type="nucleotide sequence ID" value="NZ_JACHHY010000026.1"/>
</dbReference>
<dbReference type="PANTHER" id="PTHR38595:SF1">
    <property type="entry name" value="TYPE VI SECRETION SYSTEM COMPONENT TSSE1"/>
    <property type="match status" value="1"/>
</dbReference>
<name>A0A840MTM5_9PROT</name>
<gene>
    <name evidence="2" type="ORF">HNQ59_003456</name>
</gene>
<proteinExistence type="predicted"/>
<protein>
    <submittedName>
        <fullName evidence="2">Type VI secretion system protein ImpF</fullName>
    </submittedName>
</protein>
<dbReference type="NCBIfam" id="TIGR03357">
    <property type="entry name" value="VI_zyme"/>
    <property type="match status" value="1"/>
</dbReference>
<dbReference type="InterPro" id="IPR007048">
    <property type="entry name" value="IraD/Gp25-like"/>
</dbReference>
<feature type="domain" description="IraD/Gp25-like" evidence="1">
    <location>
        <begin position="39"/>
        <end position="142"/>
    </location>
</feature>
<dbReference type="InterPro" id="IPR017737">
    <property type="entry name" value="TssE1-like"/>
</dbReference>
<dbReference type="Pfam" id="PF04965">
    <property type="entry name" value="GPW_gp25"/>
    <property type="match status" value="1"/>
</dbReference>
<dbReference type="Proteomes" id="UP000575898">
    <property type="component" value="Unassembled WGS sequence"/>
</dbReference>
<dbReference type="PANTHER" id="PTHR38595">
    <property type="entry name" value="CYTOPLASMIC PROTEIN-RELATED"/>
    <property type="match status" value="1"/>
</dbReference>
<reference evidence="2 3" key="1">
    <citation type="submission" date="2020-08" db="EMBL/GenBank/DDBJ databases">
        <title>Genomic Encyclopedia of Type Strains, Phase IV (KMG-IV): sequencing the most valuable type-strain genomes for metagenomic binning, comparative biology and taxonomic classification.</title>
        <authorList>
            <person name="Goeker M."/>
        </authorList>
    </citation>
    <scope>NUCLEOTIDE SEQUENCE [LARGE SCALE GENOMIC DNA]</scope>
    <source>
        <strain evidence="2 3">DSM 27165</strain>
    </source>
</reference>
<accession>A0A840MTM5</accession>
<keyword evidence="3" id="KW-1185">Reference proteome</keyword>
<dbReference type="InterPro" id="IPR053176">
    <property type="entry name" value="T6SS_TssE1-like"/>
</dbReference>
<evidence type="ECO:0000313" key="2">
    <source>
        <dbReference type="EMBL" id="MBB5020142.1"/>
    </source>
</evidence>